<organism evidence="2 3">
    <name type="scientific">Chlamydia suis</name>
    <dbReference type="NCBI Taxonomy" id="83559"/>
    <lineage>
        <taxon>Bacteria</taxon>
        <taxon>Pseudomonadati</taxon>
        <taxon>Chlamydiota</taxon>
        <taxon>Chlamydiia</taxon>
        <taxon>Chlamydiales</taxon>
        <taxon>Chlamydiaceae</taxon>
        <taxon>Chlamydia/Chlamydophila group</taxon>
        <taxon>Chlamydia</taxon>
    </lineage>
</organism>
<accession>A0AAQ0ERL0</accession>
<feature type="transmembrane region" description="Helical" evidence="1">
    <location>
        <begin position="302"/>
        <end position="320"/>
    </location>
</feature>
<evidence type="ECO:0000256" key="1">
    <source>
        <dbReference type="SAM" id="Phobius"/>
    </source>
</evidence>
<keyword evidence="1" id="KW-0472">Membrane</keyword>
<name>A0AAQ0ERL0_9CHLA</name>
<dbReference type="RefSeq" id="WP_219664493.1">
    <property type="nucleotide sequence ID" value="NZ_CP063064.1"/>
</dbReference>
<gene>
    <name evidence="2" type="ORF">INQ84_01275</name>
</gene>
<proteinExistence type="predicted"/>
<dbReference type="EMBL" id="CP063185">
    <property type="protein sequence ID" value="QYC74623.1"/>
    <property type="molecule type" value="Genomic_DNA"/>
</dbReference>
<sequence>MDFKLPIYRIGITHDAENAIRIAILQKTCKGWRLIRGEKLADGTMLSLPKGFLSSKVVLSLQGQETLVKSVQSSLKSKKNFLRVVYAEQKATAAFPLQELVITHYWGEWNSSQERVLTLWMLQKQSIATQSALLEDRGVFATHISCRTKDIFSALQNSLVHKLAAYFFIYEGVDETICLFVQEGSVLLARSFRNDSENLLDDLLASFAYVQEVYKITLAEIHGSYLSSALRIAISRQARVPVIITPLFPELSIDQEPYRDAVAAAYLGVHSSHTCFAYGWADFSQKACGYWLKRKLFNLTKIALASTLALCIGFGVESFFRFRQARKIFREISSETELPRDFHAAQQAVKKIQDSNHGLEYPYLPTVPTNQEIMNTLGQMTENLSSVSFSHYTYKLEDIPSEERPLGGYKAYISLQGLANDEDFAVFVDKLSAWLGAPVLSKKQADGQFDVRIILQERR</sequence>
<keyword evidence="1" id="KW-0812">Transmembrane</keyword>
<evidence type="ECO:0000313" key="3">
    <source>
        <dbReference type="Proteomes" id="UP000825134"/>
    </source>
</evidence>
<dbReference type="Proteomes" id="UP000825134">
    <property type="component" value="Chromosome"/>
</dbReference>
<keyword evidence="1" id="KW-1133">Transmembrane helix</keyword>
<reference evidence="2" key="1">
    <citation type="journal article" date="2021" name="Front. Microbiol.">
        <title>Generation of Tetracycline and Rifamycin Resistant Chlamydia Suis Recombinants.</title>
        <authorList>
            <person name="Marti H."/>
            <person name="Bommana S."/>
            <person name="Read T.D."/>
            <person name="Pesch T."/>
            <person name="Prahauser B."/>
            <person name="Dean D."/>
            <person name="Borel N."/>
        </authorList>
    </citation>
    <scope>NUCLEOTIDE SEQUENCE</scope>
    <source>
        <strain evidence="2">208.1</strain>
    </source>
</reference>
<evidence type="ECO:0000313" key="2">
    <source>
        <dbReference type="EMBL" id="QYC74623.1"/>
    </source>
</evidence>
<dbReference type="AlphaFoldDB" id="A0AAQ0ERL0"/>
<protein>
    <submittedName>
        <fullName evidence="2">Uncharacterized protein</fullName>
    </submittedName>
</protein>